<proteinExistence type="predicted"/>
<dbReference type="Proteomes" id="UP001060085">
    <property type="component" value="Linkage Group LG07"/>
</dbReference>
<name>A0ACB9ZYB0_CATRO</name>
<sequence>MDYGELLGIIEEYETGSSISGLLTVESDSLRAVKCLNSHKEDISELGAFVTYFLDIVCPISTSFSHVCEPGNSPTHLLAKIALNTAIPLAWTRNIPSHVAHAILFYINNI</sequence>
<accession>A0ACB9ZYB0</accession>
<gene>
    <name evidence="1" type="ORF">M9H77_30488</name>
</gene>
<evidence type="ECO:0000313" key="2">
    <source>
        <dbReference type="Proteomes" id="UP001060085"/>
    </source>
</evidence>
<reference evidence="2" key="1">
    <citation type="journal article" date="2023" name="Nat. Plants">
        <title>Single-cell RNA sequencing provides a high-resolution roadmap for understanding the multicellular compartmentation of specialized metabolism.</title>
        <authorList>
            <person name="Sun S."/>
            <person name="Shen X."/>
            <person name="Li Y."/>
            <person name="Li Y."/>
            <person name="Wang S."/>
            <person name="Li R."/>
            <person name="Zhang H."/>
            <person name="Shen G."/>
            <person name="Guo B."/>
            <person name="Wei J."/>
            <person name="Xu J."/>
            <person name="St-Pierre B."/>
            <person name="Chen S."/>
            <person name="Sun C."/>
        </authorList>
    </citation>
    <scope>NUCLEOTIDE SEQUENCE [LARGE SCALE GENOMIC DNA]</scope>
</reference>
<protein>
    <submittedName>
        <fullName evidence="1">Uncharacterized protein</fullName>
    </submittedName>
</protein>
<evidence type="ECO:0000313" key="1">
    <source>
        <dbReference type="EMBL" id="KAI5653301.1"/>
    </source>
</evidence>
<keyword evidence="2" id="KW-1185">Reference proteome</keyword>
<organism evidence="1 2">
    <name type="scientific">Catharanthus roseus</name>
    <name type="common">Madagascar periwinkle</name>
    <name type="synonym">Vinca rosea</name>
    <dbReference type="NCBI Taxonomy" id="4058"/>
    <lineage>
        <taxon>Eukaryota</taxon>
        <taxon>Viridiplantae</taxon>
        <taxon>Streptophyta</taxon>
        <taxon>Embryophyta</taxon>
        <taxon>Tracheophyta</taxon>
        <taxon>Spermatophyta</taxon>
        <taxon>Magnoliopsida</taxon>
        <taxon>eudicotyledons</taxon>
        <taxon>Gunneridae</taxon>
        <taxon>Pentapetalae</taxon>
        <taxon>asterids</taxon>
        <taxon>lamiids</taxon>
        <taxon>Gentianales</taxon>
        <taxon>Apocynaceae</taxon>
        <taxon>Rauvolfioideae</taxon>
        <taxon>Vinceae</taxon>
        <taxon>Catharanthinae</taxon>
        <taxon>Catharanthus</taxon>
    </lineage>
</organism>
<dbReference type="EMBL" id="CM044707">
    <property type="protein sequence ID" value="KAI5653301.1"/>
    <property type="molecule type" value="Genomic_DNA"/>
</dbReference>
<comment type="caution">
    <text evidence="1">The sequence shown here is derived from an EMBL/GenBank/DDBJ whole genome shotgun (WGS) entry which is preliminary data.</text>
</comment>